<keyword evidence="1" id="KW-0732">Signal</keyword>
<protein>
    <recommendedName>
        <fullName evidence="4">MiAMP1 protein</fullName>
    </recommendedName>
</protein>
<dbReference type="Proteomes" id="UP000245992">
    <property type="component" value="Unassembled WGS sequence"/>
</dbReference>
<dbReference type="RefSeq" id="WP_030354702.1">
    <property type="nucleotide sequence ID" value="NZ_AZSP01000133.1"/>
</dbReference>
<gene>
    <name evidence="2" type="ORF">Y717_31305</name>
</gene>
<dbReference type="InterPro" id="IPR006311">
    <property type="entry name" value="TAT_signal"/>
</dbReference>
<evidence type="ECO:0000313" key="2">
    <source>
        <dbReference type="EMBL" id="PVE11656.1"/>
    </source>
</evidence>
<dbReference type="GO" id="GO:0045926">
    <property type="term" value="P:negative regulation of growth"/>
    <property type="evidence" value="ECO:0007669"/>
    <property type="project" value="InterPro"/>
</dbReference>
<feature type="signal peptide" evidence="1">
    <location>
        <begin position="1"/>
        <end position="32"/>
    </location>
</feature>
<dbReference type="PROSITE" id="PS51318">
    <property type="entry name" value="TAT"/>
    <property type="match status" value="1"/>
</dbReference>
<name>A0A2T7T9A0_9ACTN</name>
<accession>A0A2T7T9A0</accession>
<proteinExistence type="predicted"/>
<dbReference type="GO" id="GO:0006952">
    <property type="term" value="P:defense response"/>
    <property type="evidence" value="ECO:0007669"/>
    <property type="project" value="InterPro"/>
</dbReference>
<dbReference type="InterPro" id="IPR011024">
    <property type="entry name" value="G_crystallin-like"/>
</dbReference>
<keyword evidence="3" id="KW-1185">Reference proteome</keyword>
<dbReference type="EMBL" id="AZSP01000133">
    <property type="protein sequence ID" value="PVE11656.1"/>
    <property type="molecule type" value="Genomic_DNA"/>
</dbReference>
<dbReference type="AlphaFoldDB" id="A0A2T7T9A0"/>
<comment type="caution">
    <text evidence="2">The sequence shown here is derived from an EMBL/GenBank/DDBJ whole genome shotgun (WGS) entry which is preliminary data.</text>
</comment>
<dbReference type="InterPro" id="IPR015791">
    <property type="entry name" value="Antimic/Inh_G_crystallin-like"/>
</dbReference>
<feature type="chain" id="PRO_5015402696" description="MiAMP1 protein" evidence="1">
    <location>
        <begin position="33"/>
        <end position="110"/>
    </location>
</feature>
<organism evidence="2 3">
    <name type="scientific">Streptomyces scopuliridis RB72</name>
    <dbReference type="NCBI Taxonomy" id="1440053"/>
    <lineage>
        <taxon>Bacteria</taxon>
        <taxon>Bacillati</taxon>
        <taxon>Actinomycetota</taxon>
        <taxon>Actinomycetes</taxon>
        <taxon>Kitasatosporales</taxon>
        <taxon>Streptomycetaceae</taxon>
        <taxon>Streptomyces</taxon>
    </lineage>
</organism>
<sequence length="110" mass="12058">MRNRRNRRTLRSTVTATAVAGVLALGAGTAVASGFLSWEGPQNTGRAKELTRCGCSNIDPNFRAAYRFTYTGQTAAMYNQPDCAGTSHYTFRGNSESVQPFGWRSIFIHC</sequence>
<dbReference type="Pfam" id="PF09117">
    <property type="entry name" value="MiAMP1"/>
    <property type="match status" value="1"/>
</dbReference>
<dbReference type="Gene3D" id="2.60.20.30">
    <property type="match status" value="1"/>
</dbReference>
<dbReference type="InterPro" id="IPR015201">
    <property type="entry name" value="Antimicrobial_MiAMP1"/>
</dbReference>
<evidence type="ECO:0008006" key="4">
    <source>
        <dbReference type="Google" id="ProtNLM"/>
    </source>
</evidence>
<reference evidence="2 3" key="1">
    <citation type="submission" date="2013-12" db="EMBL/GenBank/DDBJ databases">
        <title>Annotated genome of Streptomyces scopuliridis.</title>
        <authorList>
            <person name="Olson J.B."/>
        </authorList>
    </citation>
    <scope>NUCLEOTIDE SEQUENCE [LARGE SCALE GENOMIC DNA]</scope>
    <source>
        <strain evidence="2 3">RB72</strain>
    </source>
</reference>
<dbReference type="OrthoDB" id="4219096at2"/>
<dbReference type="SUPFAM" id="SSF49695">
    <property type="entry name" value="gamma-Crystallin-like"/>
    <property type="match status" value="1"/>
</dbReference>
<dbReference type="GeneID" id="95542889"/>
<evidence type="ECO:0000256" key="1">
    <source>
        <dbReference type="SAM" id="SignalP"/>
    </source>
</evidence>
<evidence type="ECO:0000313" key="3">
    <source>
        <dbReference type="Proteomes" id="UP000245992"/>
    </source>
</evidence>